<gene>
    <name evidence="6" type="ORF">WG901_11280</name>
</gene>
<dbReference type="InterPro" id="IPR016154">
    <property type="entry name" value="Heat_shock_Hsp33_C"/>
</dbReference>
<dbReference type="InterPro" id="IPR000397">
    <property type="entry name" value="Heat_shock_Hsp33"/>
</dbReference>
<evidence type="ECO:0000256" key="3">
    <source>
        <dbReference type="ARBA" id="ARBA00023157"/>
    </source>
</evidence>
<dbReference type="SUPFAM" id="SSF118352">
    <property type="entry name" value="HSP33 redox switch-like"/>
    <property type="match status" value="1"/>
</dbReference>
<evidence type="ECO:0000313" key="7">
    <source>
        <dbReference type="Proteomes" id="UP001361239"/>
    </source>
</evidence>
<evidence type="ECO:0000256" key="5">
    <source>
        <dbReference type="ARBA" id="ARBA00023284"/>
    </source>
</evidence>
<keyword evidence="2" id="KW-0862">Zinc</keyword>
<comment type="caution">
    <text evidence="6">The sequence shown here is derived from an EMBL/GenBank/DDBJ whole genome shotgun (WGS) entry which is preliminary data.</text>
</comment>
<dbReference type="PANTHER" id="PTHR30111:SF1">
    <property type="entry name" value="33 KDA CHAPERONIN"/>
    <property type="match status" value="1"/>
</dbReference>
<keyword evidence="3" id="KW-1015">Disulfide bond</keyword>
<dbReference type="Gene3D" id="3.55.30.10">
    <property type="entry name" value="Hsp33 domain"/>
    <property type="match status" value="1"/>
</dbReference>
<dbReference type="PANTHER" id="PTHR30111">
    <property type="entry name" value="33 KDA CHAPERONIN"/>
    <property type="match status" value="1"/>
</dbReference>
<dbReference type="Proteomes" id="UP001361239">
    <property type="component" value="Unassembled WGS sequence"/>
</dbReference>
<dbReference type="InterPro" id="IPR016153">
    <property type="entry name" value="Heat_shock_Hsp33_N"/>
</dbReference>
<proteinExistence type="predicted"/>
<dbReference type="EMBL" id="JBBHJZ010000002">
    <property type="protein sequence ID" value="MEJ5977221.1"/>
    <property type="molecule type" value="Genomic_DNA"/>
</dbReference>
<dbReference type="Gene3D" id="3.90.1280.10">
    <property type="entry name" value="HSP33 redox switch-like"/>
    <property type="match status" value="1"/>
</dbReference>
<protein>
    <submittedName>
        <fullName evidence="6">Hsp33 family molecular chaperone HslO</fullName>
    </submittedName>
</protein>
<reference evidence="6 7" key="1">
    <citation type="submission" date="2024-03" db="EMBL/GenBank/DDBJ databases">
        <authorList>
            <person name="Jo J.-H."/>
        </authorList>
    </citation>
    <scope>NUCLEOTIDE SEQUENCE [LARGE SCALE GENOMIC DNA]</scope>
    <source>
        <strain evidence="6 7">PS1R-30</strain>
    </source>
</reference>
<evidence type="ECO:0000256" key="1">
    <source>
        <dbReference type="ARBA" id="ARBA00022490"/>
    </source>
</evidence>
<organism evidence="6 7">
    <name type="scientific">Novosphingobium anseongense</name>
    <dbReference type="NCBI Taxonomy" id="3133436"/>
    <lineage>
        <taxon>Bacteria</taxon>
        <taxon>Pseudomonadati</taxon>
        <taxon>Pseudomonadota</taxon>
        <taxon>Alphaproteobacteria</taxon>
        <taxon>Sphingomonadales</taxon>
        <taxon>Sphingomonadaceae</taxon>
        <taxon>Novosphingobium</taxon>
    </lineage>
</organism>
<accession>A0ABU8RW27</accession>
<evidence type="ECO:0000313" key="6">
    <source>
        <dbReference type="EMBL" id="MEJ5977221.1"/>
    </source>
</evidence>
<keyword evidence="5" id="KW-0676">Redox-active center</keyword>
<evidence type="ECO:0000256" key="4">
    <source>
        <dbReference type="ARBA" id="ARBA00023186"/>
    </source>
</evidence>
<dbReference type="Pfam" id="PF01430">
    <property type="entry name" value="HSP33"/>
    <property type="match status" value="1"/>
</dbReference>
<sequence>MKHEAALPEGETGFDRVLAFALPQRDARGRVVRLGPALDTILSAHEYPTAIRHLLAEALVLTALIGSLLKDEAGQLTIQAQAQNRGGIVDLLVCDYRAGEVRGYVRFDPERLAALETYPTITALFGADAYLALTFDLATTKQRYQGIVPLEGESLAEACQSYFAQSEQIPTLIRTGIRWDGHHCVAAGLLVQHLPEGEEGRERLHVRLDHPEWDHVATLAGSTRHEELVDPALSLEALVWRLFHEEDEVRVERLDPLTRGCRCSAEYYEGVLSRFPEEDRQDMRGEDGMISVDCAFCSRIFKIA</sequence>
<dbReference type="RefSeq" id="WP_339587163.1">
    <property type="nucleotide sequence ID" value="NZ_JBBHJZ010000002.1"/>
</dbReference>
<name>A0ABU8RW27_9SPHN</name>
<evidence type="ECO:0000256" key="2">
    <source>
        <dbReference type="ARBA" id="ARBA00022833"/>
    </source>
</evidence>
<keyword evidence="1" id="KW-0963">Cytoplasm</keyword>
<dbReference type="CDD" id="cd00498">
    <property type="entry name" value="Hsp33"/>
    <property type="match status" value="1"/>
</dbReference>
<keyword evidence="4" id="KW-0143">Chaperone</keyword>
<keyword evidence="7" id="KW-1185">Reference proteome</keyword>
<dbReference type="PIRSF" id="PIRSF005261">
    <property type="entry name" value="Heat_shock_Hsp33"/>
    <property type="match status" value="1"/>
</dbReference>
<dbReference type="SUPFAM" id="SSF64397">
    <property type="entry name" value="Hsp33 domain"/>
    <property type="match status" value="1"/>
</dbReference>